<reference evidence="5" key="1">
    <citation type="submission" date="2021-02" db="EMBL/GenBank/DDBJ databases">
        <authorList>
            <person name="Nowell W R."/>
        </authorList>
    </citation>
    <scope>NUCLEOTIDE SEQUENCE</scope>
</reference>
<accession>A0A814SUJ3</accession>
<feature type="region of interest" description="Disordered" evidence="3">
    <location>
        <begin position="170"/>
        <end position="197"/>
    </location>
</feature>
<feature type="domain" description="EF-hand" evidence="4">
    <location>
        <begin position="29"/>
        <end position="64"/>
    </location>
</feature>
<dbReference type="OrthoDB" id="26525at2759"/>
<dbReference type="AlphaFoldDB" id="A0A814SUJ3"/>
<dbReference type="InterPro" id="IPR002048">
    <property type="entry name" value="EF_hand_dom"/>
</dbReference>
<dbReference type="SMART" id="SM00054">
    <property type="entry name" value="EFh"/>
    <property type="match status" value="3"/>
</dbReference>
<dbReference type="InterPro" id="IPR050145">
    <property type="entry name" value="Centrin_CML-like"/>
</dbReference>
<dbReference type="EMBL" id="CAJNOJ010000120">
    <property type="protein sequence ID" value="CAF1152119.1"/>
    <property type="molecule type" value="Genomic_DNA"/>
</dbReference>
<keyword evidence="2" id="KW-0106">Calcium</keyword>
<dbReference type="PANTHER" id="PTHR23050">
    <property type="entry name" value="CALCIUM BINDING PROTEIN"/>
    <property type="match status" value="1"/>
</dbReference>
<evidence type="ECO:0000256" key="3">
    <source>
        <dbReference type="SAM" id="MobiDB-lite"/>
    </source>
</evidence>
<evidence type="ECO:0000259" key="4">
    <source>
        <dbReference type="PROSITE" id="PS50222"/>
    </source>
</evidence>
<keyword evidence="1" id="KW-0677">Repeat</keyword>
<dbReference type="PROSITE" id="PS00018">
    <property type="entry name" value="EF_HAND_1"/>
    <property type="match status" value="3"/>
</dbReference>
<dbReference type="InterPro" id="IPR018247">
    <property type="entry name" value="EF_Hand_1_Ca_BS"/>
</dbReference>
<sequence>MISYHSETILMKSRASFNIKTFNMSDQTLNLTQLLDTFQLFDKNKDGCICANELRAACQKLQLTIDETRMRDLFRTRESITFDEFRQIMQEFGQHAPDAYLHETFRAFDHNADGFITAKEIKKTMKRLGEPLTDKQAKDMLKAADTNQDGKLSLEEFRTLFNYITQQATTPPLSPIAPAPNTPSKKRFSNPFKSQTD</sequence>
<evidence type="ECO:0000313" key="6">
    <source>
        <dbReference type="Proteomes" id="UP000663852"/>
    </source>
</evidence>
<gene>
    <name evidence="5" type="ORF">EDS130_LOCUS22670</name>
</gene>
<name>A0A814SUJ3_ADIRI</name>
<evidence type="ECO:0000313" key="5">
    <source>
        <dbReference type="EMBL" id="CAF1152119.1"/>
    </source>
</evidence>
<feature type="domain" description="EF-hand" evidence="4">
    <location>
        <begin position="96"/>
        <end position="131"/>
    </location>
</feature>
<proteinExistence type="predicted"/>
<dbReference type="Gene3D" id="1.10.238.10">
    <property type="entry name" value="EF-hand"/>
    <property type="match status" value="3"/>
</dbReference>
<evidence type="ECO:0000256" key="2">
    <source>
        <dbReference type="ARBA" id="ARBA00022837"/>
    </source>
</evidence>
<dbReference type="Pfam" id="PF13499">
    <property type="entry name" value="EF-hand_7"/>
    <property type="match status" value="2"/>
</dbReference>
<dbReference type="SUPFAM" id="SSF47473">
    <property type="entry name" value="EF-hand"/>
    <property type="match status" value="1"/>
</dbReference>
<feature type="domain" description="EF-hand" evidence="4">
    <location>
        <begin position="132"/>
        <end position="167"/>
    </location>
</feature>
<dbReference type="PROSITE" id="PS50222">
    <property type="entry name" value="EF_HAND_2"/>
    <property type="match status" value="3"/>
</dbReference>
<dbReference type="InterPro" id="IPR011992">
    <property type="entry name" value="EF-hand-dom_pair"/>
</dbReference>
<dbReference type="Proteomes" id="UP000663852">
    <property type="component" value="Unassembled WGS sequence"/>
</dbReference>
<evidence type="ECO:0000256" key="1">
    <source>
        <dbReference type="ARBA" id="ARBA00022737"/>
    </source>
</evidence>
<organism evidence="5 6">
    <name type="scientific">Adineta ricciae</name>
    <name type="common">Rotifer</name>
    <dbReference type="NCBI Taxonomy" id="249248"/>
    <lineage>
        <taxon>Eukaryota</taxon>
        <taxon>Metazoa</taxon>
        <taxon>Spiralia</taxon>
        <taxon>Gnathifera</taxon>
        <taxon>Rotifera</taxon>
        <taxon>Eurotatoria</taxon>
        <taxon>Bdelloidea</taxon>
        <taxon>Adinetida</taxon>
        <taxon>Adinetidae</taxon>
        <taxon>Adineta</taxon>
    </lineage>
</organism>
<protein>
    <recommendedName>
        <fullName evidence="4">EF-hand domain-containing protein</fullName>
    </recommendedName>
</protein>
<dbReference type="GO" id="GO:0005509">
    <property type="term" value="F:calcium ion binding"/>
    <property type="evidence" value="ECO:0007669"/>
    <property type="project" value="InterPro"/>
</dbReference>
<comment type="caution">
    <text evidence="5">The sequence shown here is derived from an EMBL/GenBank/DDBJ whole genome shotgun (WGS) entry which is preliminary data.</text>
</comment>
<feature type="compositionally biased region" description="Pro residues" evidence="3">
    <location>
        <begin position="172"/>
        <end position="181"/>
    </location>
</feature>
<dbReference type="CDD" id="cd00051">
    <property type="entry name" value="EFh"/>
    <property type="match status" value="2"/>
</dbReference>
<dbReference type="FunFam" id="1.10.238.10:FF:000003">
    <property type="entry name" value="Calmodulin A"/>
    <property type="match status" value="1"/>
</dbReference>